<dbReference type="PANTHER" id="PTHR22746">
    <property type="entry name" value="RAB6A-GEF COMPLEX PARTNER PROTEIN 1"/>
    <property type="match status" value="1"/>
</dbReference>
<dbReference type="GO" id="GO:0034066">
    <property type="term" value="C:Ric1-Rgp1 guanyl-nucleotide exchange factor complex"/>
    <property type="evidence" value="ECO:0007669"/>
    <property type="project" value="InterPro"/>
</dbReference>
<dbReference type="GO" id="GO:0042147">
    <property type="term" value="P:retrograde transport, endosome to Golgi"/>
    <property type="evidence" value="ECO:0007669"/>
    <property type="project" value="TreeGrafter"/>
</dbReference>
<organism evidence="1 2">
    <name type="scientific">Ambrosia artemisiifolia</name>
    <name type="common">Common ragweed</name>
    <dbReference type="NCBI Taxonomy" id="4212"/>
    <lineage>
        <taxon>Eukaryota</taxon>
        <taxon>Viridiplantae</taxon>
        <taxon>Streptophyta</taxon>
        <taxon>Embryophyta</taxon>
        <taxon>Tracheophyta</taxon>
        <taxon>Spermatophyta</taxon>
        <taxon>Magnoliopsida</taxon>
        <taxon>eudicotyledons</taxon>
        <taxon>Gunneridae</taxon>
        <taxon>Pentapetalae</taxon>
        <taxon>asterids</taxon>
        <taxon>campanulids</taxon>
        <taxon>Asterales</taxon>
        <taxon>Asteraceae</taxon>
        <taxon>Asteroideae</taxon>
        <taxon>Heliantheae alliance</taxon>
        <taxon>Heliantheae</taxon>
        <taxon>Ambrosia</taxon>
    </lineage>
</organism>
<name>A0AAD5BMA5_AMBAR</name>
<dbReference type="PANTHER" id="PTHR22746:SF10">
    <property type="entry name" value="GUANINE NUCLEOTIDE EXCHANGE FACTOR SUBUNIT RIC1"/>
    <property type="match status" value="1"/>
</dbReference>
<evidence type="ECO:0000313" key="1">
    <source>
        <dbReference type="EMBL" id="KAI7725729.1"/>
    </source>
</evidence>
<sequence>MYNSIYSDTKAQQACSTKRVDDRQCFPHVRFFNPSFVVQGLEATKVRENQHRIRLGRYKRDLDSIAREGENLQAIWSPDAKLIVVIVNIFILHIFKVQFSEKKIHIGGKQLSNLSLATISPLMSEEVPFSGKDLAMSNIICDSKNLLVGLSKRALYNMSWKGEVMKAKYWYTHGYIVLLSKIFYKCSS</sequence>
<comment type="caution">
    <text evidence="1">The sequence shown here is derived from an EMBL/GenBank/DDBJ whole genome shotgun (WGS) entry which is preliminary data.</text>
</comment>
<gene>
    <name evidence="1" type="ORF">M8C21_016608</name>
</gene>
<keyword evidence="2" id="KW-1185">Reference proteome</keyword>
<protein>
    <submittedName>
        <fullName evidence="1">Uncharacterized protein</fullName>
    </submittedName>
</protein>
<dbReference type="GO" id="GO:0005829">
    <property type="term" value="C:cytosol"/>
    <property type="evidence" value="ECO:0007669"/>
    <property type="project" value="TreeGrafter"/>
</dbReference>
<dbReference type="EMBL" id="JAMZMK010011872">
    <property type="protein sequence ID" value="KAI7725729.1"/>
    <property type="molecule type" value="Genomic_DNA"/>
</dbReference>
<proteinExistence type="predicted"/>
<dbReference type="GO" id="GO:0000139">
    <property type="term" value="C:Golgi membrane"/>
    <property type="evidence" value="ECO:0007669"/>
    <property type="project" value="TreeGrafter"/>
</dbReference>
<accession>A0AAD5BMA5</accession>
<evidence type="ECO:0000313" key="2">
    <source>
        <dbReference type="Proteomes" id="UP001206925"/>
    </source>
</evidence>
<dbReference type="GO" id="GO:0006886">
    <property type="term" value="P:intracellular protein transport"/>
    <property type="evidence" value="ECO:0007669"/>
    <property type="project" value="InterPro"/>
</dbReference>
<dbReference type="AlphaFoldDB" id="A0AAD5BMA5"/>
<reference evidence="1" key="1">
    <citation type="submission" date="2022-06" db="EMBL/GenBank/DDBJ databases">
        <title>Uncovering the hologenomic basis of an extraordinary plant invasion.</title>
        <authorList>
            <person name="Bieker V.C."/>
            <person name="Martin M.D."/>
            <person name="Gilbert T."/>
            <person name="Hodgins K."/>
            <person name="Battlay P."/>
            <person name="Petersen B."/>
            <person name="Wilson J."/>
        </authorList>
    </citation>
    <scope>NUCLEOTIDE SEQUENCE</scope>
    <source>
        <strain evidence="1">AA19_3_7</strain>
        <tissue evidence="1">Leaf</tissue>
    </source>
</reference>
<dbReference type="InterPro" id="IPR040096">
    <property type="entry name" value="Ric1"/>
</dbReference>
<dbReference type="Proteomes" id="UP001206925">
    <property type="component" value="Unassembled WGS sequence"/>
</dbReference>